<evidence type="ECO:0000259" key="11">
    <source>
        <dbReference type="Pfam" id="PF01467"/>
    </source>
</evidence>
<dbReference type="EC" id="2.7.7.18" evidence="10"/>
<comment type="catalytic activity">
    <reaction evidence="9 10">
        <text>nicotinate beta-D-ribonucleotide + ATP + H(+) = deamido-NAD(+) + diphosphate</text>
        <dbReference type="Rhea" id="RHEA:22860"/>
        <dbReference type="ChEBI" id="CHEBI:15378"/>
        <dbReference type="ChEBI" id="CHEBI:30616"/>
        <dbReference type="ChEBI" id="CHEBI:33019"/>
        <dbReference type="ChEBI" id="CHEBI:57502"/>
        <dbReference type="ChEBI" id="CHEBI:58437"/>
        <dbReference type="EC" id="2.7.7.18"/>
    </reaction>
</comment>
<dbReference type="NCBIfam" id="TIGR00125">
    <property type="entry name" value="cyt_tran_rel"/>
    <property type="match status" value="1"/>
</dbReference>
<proteinExistence type="inferred from homology"/>
<dbReference type="RefSeq" id="WP_183684011.1">
    <property type="nucleotide sequence ID" value="NZ_JACHHH010000006.1"/>
</dbReference>
<dbReference type="Pfam" id="PF01467">
    <property type="entry name" value="CTP_transf_like"/>
    <property type="match status" value="1"/>
</dbReference>
<evidence type="ECO:0000256" key="4">
    <source>
        <dbReference type="ARBA" id="ARBA00022679"/>
    </source>
</evidence>
<evidence type="ECO:0000256" key="8">
    <source>
        <dbReference type="ARBA" id="ARBA00023027"/>
    </source>
</evidence>
<evidence type="ECO:0000256" key="5">
    <source>
        <dbReference type="ARBA" id="ARBA00022695"/>
    </source>
</evidence>
<accession>A0A7W9SFT3</accession>
<dbReference type="InterPro" id="IPR014729">
    <property type="entry name" value="Rossmann-like_a/b/a_fold"/>
</dbReference>
<evidence type="ECO:0000256" key="2">
    <source>
        <dbReference type="ARBA" id="ARBA00005019"/>
    </source>
</evidence>
<keyword evidence="3 10" id="KW-0662">Pyridine nucleotide biosynthesis</keyword>
<dbReference type="GO" id="GO:0005524">
    <property type="term" value="F:ATP binding"/>
    <property type="evidence" value="ECO:0007669"/>
    <property type="project" value="UniProtKB-KW"/>
</dbReference>
<dbReference type="AlphaFoldDB" id="A0A7W9SFT3"/>
<reference evidence="12 13" key="1">
    <citation type="submission" date="2020-08" db="EMBL/GenBank/DDBJ databases">
        <title>Genomic Encyclopedia of Type Strains, Phase IV (KMG-IV): sequencing the most valuable type-strain genomes for metagenomic binning, comparative biology and taxonomic classification.</title>
        <authorList>
            <person name="Goeker M."/>
        </authorList>
    </citation>
    <scope>NUCLEOTIDE SEQUENCE [LARGE SCALE GENOMIC DNA]</scope>
    <source>
        <strain evidence="12 13">DSM 17245</strain>
    </source>
</reference>
<name>A0A7W9SFT3_9FIRM</name>
<dbReference type="SUPFAM" id="SSF52374">
    <property type="entry name" value="Nucleotidylyl transferase"/>
    <property type="match status" value="1"/>
</dbReference>
<comment type="caution">
    <text evidence="12">The sequence shown here is derived from an EMBL/GenBank/DDBJ whole genome shotgun (WGS) entry which is preliminary data.</text>
</comment>
<dbReference type="UniPathway" id="UPA00253">
    <property type="reaction ID" value="UER00332"/>
</dbReference>
<feature type="domain" description="Cytidyltransferase-like" evidence="11">
    <location>
        <begin position="6"/>
        <end position="175"/>
    </location>
</feature>
<dbReference type="GO" id="GO:0009435">
    <property type="term" value="P:NAD+ biosynthetic process"/>
    <property type="evidence" value="ECO:0007669"/>
    <property type="project" value="UniProtKB-UniRule"/>
</dbReference>
<keyword evidence="8 10" id="KW-0520">NAD</keyword>
<dbReference type="GeneID" id="85014903"/>
<evidence type="ECO:0000256" key="6">
    <source>
        <dbReference type="ARBA" id="ARBA00022741"/>
    </source>
</evidence>
<evidence type="ECO:0000256" key="7">
    <source>
        <dbReference type="ARBA" id="ARBA00022840"/>
    </source>
</evidence>
<evidence type="ECO:0000256" key="1">
    <source>
        <dbReference type="ARBA" id="ARBA00002324"/>
    </source>
</evidence>
<evidence type="ECO:0000313" key="13">
    <source>
        <dbReference type="Proteomes" id="UP000522163"/>
    </source>
</evidence>
<organism evidence="12 13">
    <name type="scientific">Oribacterium sinus</name>
    <dbReference type="NCBI Taxonomy" id="237576"/>
    <lineage>
        <taxon>Bacteria</taxon>
        <taxon>Bacillati</taxon>
        <taxon>Bacillota</taxon>
        <taxon>Clostridia</taxon>
        <taxon>Lachnospirales</taxon>
        <taxon>Lachnospiraceae</taxon>
        <taxon>Oribacterium</taxon>
    </lineage>
</organism>
<dbReference type="NCBIfam" id="TIGR00482">
    <property type="entry name" value="nicotinate (nicotinamide) nucleotide adenylyltransferase"/>
    <property type="match status" value="1"/>
</dbReference>
<dbReference type="PANTHER" id="PTHR39321">
    <property type="entry name" value="NICOTINATE-NUCLEOTIDE ADENYLYLTRANSFERASE-RELATED"/>
    <property type="match status" value="1"/>
</dbReference>
<dbReference type="GO" id="GO:0004515">
    <property type="term" value="F:nicotinate-nucleotide adenylyltransferase activity"/>
    <property type="evidence" value="ECO:0007669"/>
    <property type="project" value="UniProtKB-UniRule"/>
</dbReference>
<dbReference type="HAMAP" id="MF_00244">
    <property type="entry name" value="NaMN_adenylyltr"/>
    <property type="match status" value="1"/>
</dbReference>
<gene>
    <name evidence="10" type="primary">nadD</name>
    <name evidence="12" type="ORF">HNQ46_001364</name>
</gene>
<comment type="similarity">
    <text evidence="10">Belongs to the NadD family.</text>
</comment>
<keyword evidence="7 10" id="KW-0067">ATP-binding</keyword>
<dbReference type="NCBIfam" id="NF000840">
    <property type="entry name" value="PRK00071.1-3"/>
    <property type="match status" value="1"/>
</dbReference>
<sequence>MKPIAILGGSFNPVHYGHLKMAEAAMESSHFSKVLFIPTGTPYHKEQKSLLPFSDRLKLLELAIENCPDFAFSPIEGEREGNSYTFDTVRELLRQNPTESYSLLIGTDQFLTLRSWHKIAELGKLVDFYIANRNGEMALSTFQKEKEALEKEFSLHCKLFSMPAIDLSSTEIRNRLKEGKSIHGMLPKSVEEYILKKGFYR</sequence>
<evidence type="ECO:0000256" key="10">
    <source>
        <dbReference type="HAMAP-Rule" id="MF_00244"/>
    </source>
</evidence>
<evidence type="ECO:0000256" key="9">
    <source>
        <dbReference type="ARBA" id="ARBA00048721"/>
    </source>
</evidence>
<keyword evidence="5 10" id="KW-0548">Nucleotidyltransferase</keyword>
<evidence type="ECO:0000313" key="12">
    <source>
        <dbReference type="EMBL" id="MBB6041384.1"/>
    </source>
</evidence>
<evidence type="ECO:0000256" key="3">
    <source>
        <dbReference type="ARBA" id="ARBA00022642"/>
    </source>
</evidence>
<keyword evidence="6 10" id="KW-0547">Nucleotide-binding</keyword>
<comment type="function">
    <text evidence="1 10">Catalyzes the reversible adenylation of nicotinate mononucleotide (NaMN) to nicotinic acid adenine dinucleotide (NaAD).</text>
</comment>
<dbReference type="InterPro" id="IPR005248">
    <property type="entry name" value="NadD/NMNAT"/>
</dbReference>
<dbReference type="InterPro" id="IPR004821">
    <property type="entry name" value="Cyt_trans-like"/>
</dbReference>
<dbReference type="CDD" id="cd02165">
    <property type="entry name" value="NMNAT"/>
    <property type="match status" value="1"/>
</dbReference>
<protein>
    <recommendedName>
        <fullName evidence="10">Probable nicotinate-nucleotide adenylyltransferase</fullName>
        <ecNumber evidence="10">2.7.7.18</ecNumber>
    </recommendedName>
    <alternativeName>
        <fullName evidence="10">Deamido-NAD(+) diphosphorylase</fullName>
    </alternativeName>
    <alternativeName>
        <fullName evidence="10">Deamido-NAD(+) pyrophosphorylase</fullName>
    </alternativeName>
    <alternativeName>
        <fullName evidence="10">Nicotinate mononucleotide adenylyltransferase</fullName>
        <shortName evidence="10">NaMN adenylyltransferase</shortName>
    </alternativeName>
</protein>
<dbReference type="Proteomes" id="UP000522163">
    <property type="component" value="Unassembled WGS sequence"/>
</dbReference>
<dbReference type="Gene3D" id="3.40.50.620">
    <property type="entry name" value="HUPs"/>
    <property type="match status" value="1"/>
</dbReference>
<comment type="pathway">
    <text evidence="2 10">Cofactor biosynthesis; NAD(+) biosynthesis; deamido-NAD(+) from nicotinate D-ribonucleotide: step 1/1.</text>
</comment>
<keyword evidence="4 10" id="KW-0808">Transferase</keyword>
<dbReference type="EMBL" id="JACHHH010000006">
    <property type="protein sequence ID" value="MBB6041384.1"/>
    <property type="molecule type" value="Genomic_DNA"/>
</dbReference>
<dbReference type="PANTHER" id="PTHR39321:SF3">
    <property type="entry name" value="PHOSPHOPANTETHEINE ADENYLYLTRANSFERASE"/>
    <property type="match status" value="1"/>
</dbReference>